<dbReference type="PANTHER" id="PTHR12147">
    <property type="entry name" value="METALLOPEPTIDASE M28 FAMILY MEMBER"/>
    <property type="match status" value="1"/>
</dbReference>
<name>A0ABV2BRN3_9GAMM</name>
<dbReference type="InterPro" id="IPR007484">
    <property type="entry name" value="Peptidase_M28"/>
</dbReference>
<dbReference type="EMBL" id="JBEVCJ010000004">
    <property type="protein sequence ID" value="MET1254589.1"/>
    <property type="molecule type" value="Genomic_DNA"/>
</dbReference>
<dbReference type="Gene3D" id="3.40.630.10">
    <property type="entry name" value="Zn peptidases"/>
    <property type="match status" value="1"/>
</dbReference>
<organism evidence="1 2">
    <name type="scientific">Aliikangiella maris</name>
    <dbReference type="NCBI Taxonomy" id="3162458"/>
    <lineage>
        <taxon>Bacteria</taxon>
        <taxon>Pseudomonadati</taxon>
        <taxon>Pseudomonadota</taxon>
        <taxon>Gammaproteobacteria</taxon>
        <taxon>Oceanospirillales</taxon>
        <taxon>Pleioneaceae</taxon>
        <taxon>Aliikangiella</taxon>
    </lineage>
</organism>
<protein>
    <submittedName>
        <fullName evidence="1">M28 family peptidase</fullName>
    </submittedName>
</protein>
<dbReference type="SUPFAM" id="SSF53187">
    <property type="entry name" value="Zn-dependent exopeptidases"/>
    <property type="match status" value="1"/>
</dbReference>
<evidence type="ECO:0000313" key="1">
    <source>
        <dbReference type="EMBL" id="MET1254589.1"/>
    </source>
</evidence>
<comment type="caution">
    <text evidence="1">The sequence shown here is derived from an EMBL/GenBank/DDBJ whole genome shotgun (WGS) entry which is preliminary data.</text>
</comment>
<keyword evidence="2" id="KW-1185">Reference proteome</keyword>
<evidence type="ECO:0000313" key="2">
    <source>
        <dbReference type="Proteomes" id="UP001548189"/>
    </source>
</evidence>
<dbReference type="PANTHER" id="PTHR12147:SF26">
    <property type="entry name" value="PEPTIDASE M28 DOMAIN-CONTAINING PROTEIN"/>
    <property type="match status" value="1"/>
</dbReference>
<reference evidence="1 2" key="1">
    <citation type="submission" date="2024-06" db="EMBL/GenBank/DDBJ databases">
        <authorList>
            <person name="Li F."/>
        </authorList>
    </citation>
    <scope>NUCLEOTIDE SEQUENCE [LARGE SCALE GENOMIC DNA]</scope>
    <source>
        <strain evidence="1 2">GXAS 311</strain>
    </source>
</reference>
<accession>A0ABV2BRN3</accession>
<dbReference type="InterPro" id="IPR045175">
    <property type="entry name" value="M28_fam"/>
</dbReference>
<dbReference type="Proteomes" id="UP001548189">
    <property type="component" value="Unassembled WGS sequence"/>
</dbReference>
<sequence>MACQVASLSNKLPKEFIAYIFYPALSHKTKAFKFAAICLLSLFILGCIQTSPHCLSPPKPTGLINAKQLFKDLQTLAHPDMQGRKTNTLGSQKAQQFIQQKFEQIGLQALQNNFRQPFYFGKNNEKGVNLFGKLAGRHKTKKNHLIVISAHYDHLGQQGTKIYHGSDDNASGVAALLTIAQFFKTYSTDYSLIFLATDAEEAGLYGAQAFLNASPIKPKQILFNINLDMISRGGRKNRLYVAGTRFKPVLKSITMLAAQPTQLCLKPGHQGRQFSRNSLTAPINWDEASDHYIFNKHGIDYLYFGVDLHPDYHQSSDTPEKTNLAFYTATVETIISTIQRLDKLVLGFNQKD</sequence>
<dbReference type="Pfam" id="PF04389">
    <property type="entry name" value="Peptidase_M28"/>
    <property type="match status" value="1"/>
</dbReference>
<proteinExistence type="predicted"/>
<gene>
    <name evidence="1" type="ORF">ABVT43_05565</name>
</gene>